<proteinExistence type="predicted"/>
<keyword evidence="4" id="KW-1185">Reference proteome</keyword>
<feature type="compositionally biased region" description="Polar residues" evidence="1">
    <location>
        <begin position="26"/>
        <end position="52"/>
    </location>
</feature>
<dbReference type="Proteomes" id="UP000826462">
    <property type="component" value="Chromosome 1"/>
</dbReference>
<gene>
    <name evidence="3" type="ORF">KZJ38_02775</name>
</gene>
<evidence type="ECO:0000313" key="3">
    <source>
        <dbReference type="EMBL" id="QYD70786.1"/>
    </source>
</evidence>
<evidence type="ECO:0000256" key="1">
    <source>
        <dbReference type="SAM" id="MobiDB-lite"/>
    </source>
</evidence>
<evidence type="ECO:0000256" key="2">
    <source>
        <dbReference type="SAM" id="SignalP"/>
    </source>
</evidence>
<feature type="signal peptide" evidence="2">
    <location>
        <begin position="1"/>
        <end position="25"/>
    </location>
</feature>
<feature type="region of interest" description="Disordered" evidence="1">
    <location>
        <begin position="26"/>
        <end position="73"/>
    </location>
</feature>
<accession>A0ABX8UQ84</accession>
<keyword evidence="2" id="KW-0732">Signal</keyword>
<protein>
    <recommendedName>
        <fullName evidence="5">Outer membrane protein</fullName>
    </recommendedName>
</protein>
<dbReference type="EMBL" id="CP080095">
    <property type="protein sequence ID" value="QYD70786.1"/>
    <property type="molecule type" value="Genomic_DNA"/>
</dbReference>
<name>A0ABX8UQ84_9BURK</name>
<reference evidence="3 4" key="1">
    <citation type="submission" date="2021-07" db="EMBL/GenBank/DDBJ databases">
        <title>Paraburkholderia edwinii protects Aspergillus sp. from phenazines by acting as a toxin sponge.</title>
        <authorList>
            <person name="Dahlstrom K.M."/>
            <person name="Newman D.K."/>
        </authorList>
    </citation>
    <scope>NUCLEOTIDE SEQUENCE [LARGE SCALE GENOMIC DNA]</scope>
    <source>
        <strain evidence="3 4">Pe01</strain>
    </source>
</reference>
<evidence type="ECO:0008006" key="5">
    <source>
        <dbReference type="Google" id="ProtNLM"/>
    </source>
</evidence>
<feature type="chain" id="PRO_5047270942" description="Outer membrane protein" evidence="2">
    <location>
        <begin position="26"/>
        <end position="73"/>
    </location>
</feature>
<evidence type="ECO:0000313" key="4">
    <source>
        <dbReference type="Proteomes" id="UP000826462"/>
    </source>
</evidence>
<organism evidence="3 4">
    <name type="scientific">Paraburkholderia edwinii</name>
    <dbReference type="NCBI Taxonomy" id="2861782"/>
    <lineage>
        <taxon>Bacteria</taxon>
        <taxon>Pseudomonadati</taxon>
        <taxon>Pseudomonadota</taxon>
        <taxon>Betaproteobacteria</taxon>
        <taxon>Burkholderiales</taxon>
        <taxon>Burkholderiaceae</taxon>
        <taxon>Paraburkholderia</taxon>
    </lineage>
</organism>
<sequence length="73" mass="7528">MNSKHVQTFLMVSAAFFAINAPVRANSAQPASNTGSNGIVRTAQTVSRTSADANRDDASSTGSSVSLRAPSDE</sequence>